<dbReference type="PANTHER" id="PTHR13353:SF5">
    <property type="entry name" value="TRANSMEMBRANE PROTEIN 19"/>
    <property type="match status" value="1"/>
</dbReference>
<feature type="transmembrane region" description="Helical" evidence="6">
    <location>
        <begin position="218"/>
        <end position="238"/>
    </location>
</feature>
<evidence type="ECO:0000256" key="2">
    <source>
        <dbReference type="ARBA" id="ARBA00009012"/>
    </source>
</evidence>
<evidence type="ECO:0000256" key="4">
    <source>
        <dbReference type="ARBA" id="ARBA00022989"/>
    </source>
</evidence>
<reference evidence="7 8" key="1">
    <citation type="submission" date="2024-03" db="EMBL/GenBank/DDBJ databases">
        <title>Sequence of Lycoming College Course Isolates.</title>
        <authorList>
            <person name="Plotts O."/>
            <person name="Newman J."/>
        </authorList>
    </citation>
    <scope>NUCLEOTIDE SEQUENCE [LARGE SCALE GENOMIC DNA]</scope>
    <source>
        <strain evidence="7 8">CJB-3</strain>
    </source>
</reference>
<evidence type="ECO:0000256" key="3">
    <source>
        <dbReference type="ARBA" id="ARBA00022692"/>
    </source>
</evidence>
<name>A0ABU8NUX1_9SPHI</name>
<evidence type="ECO:0000256" key="1">
    <source>
        <dbReference type="ARBA" id="ARBA00004141"/>
    </source>
</evidence>
<accession>A0ABU8NUX1</accession>
<dbReference type="PANTHER" id="PTHR13353">
    <property type="entry name" value="TRANSMEMBRANE PROTEIN 19"/>
    <property type="match status" value="1"/>
</dbReference>
<evidence type="ECO:0000313" key="7">
    <source>
        <dbReference type="EMBL" id="MEJ2905215.1"/>
    </source>
</evidence>
<comment type="subcellular location">
    <subcellularLocation>
        <location evidence="1">Membrane</location>
        <topology evidence="1">Multi-pass membrane protein</topology>
    </subcellularLocation>
</comment>
<proteinExistence type="inferred from homology"/>
<evidence type="ECO:0000256" key="6">
    <source>
        <dbReference type="SAM" id="Phobius"/>
    </source>
</evidence>
<evidence type="ECO:0000313" key="8">
    <source>
        <dbReference type="Proteomes" id="UP001378956"/>
    </source>
</evidence>
<keyword evidence="8" id="KW-1185">Reference proteome</keyword>
<gene>
    <name evidence="7" type="ORF">WAE58_22405</name>
</gene>
<dbReference type="RefSeq" id="WP_337717798.1">
    <property type="nucleotide sequence ID" value="NZ_JBBEUB010000010.1"/>
</dbReference>
<evidence type="ECO:0000256" key="5">
    <source>
        <dbReference type="ARBA" id="ARBA00023136"/>
    </source>
</evidence>
<comment type="similarity">
    <text evidence="2">Belongs to the TMEM19 family.</text>
</comment>
<feature type="transmembrane region" description="Helical" evidence="6">
    <location>
        <begin position="89"/>
        <end position="109"/>
    </location>
</feature>
<feature type="transmembrane region" description="Helical" evidence="6">
    <location>
        <begin position="115"/>
        <end position="140"/>
    </location>
</feature>
<organism evidence="7 8">
    <name type="scientific">Pedobacter panaciterrae</name>
    <dbReference type="NCBI Taxonomy" id="363849"/>
    <lineage>
        <taxon>Bacteria</taxon>
        <taxon>Pseudomonadati</taxon>
        <taxon>Bacteroidota</taxon>
        <taxon>Sphingobacteriia</taxon>
        <taxon>Sphingobacteriales</taxon>
        <taxon>Sphingobacteriaceae</taxon>
        <taxon>Pedobacter</taxon>
    </lineage>
</organism>
<protein>
    <submittedName>
        <fullName evidence="7">DUF92 domain-containing protein</fullName>
    </submittedName>
</protein>
<keyword evidence="4 6" id="KW-1133">Transmembrane helix</keyword>
<dbReference type="Proteomes" id="UP001378956">
    <property type="component" value="Unassembled WGS sequence"/>
</dbReference>
<dbReference type="Pfam" id="PF01940">
    <property type="entry name" value="DUF92"/>
    <property type="match status" value="1"/>
</dbReference>
<comment type="caution">
    <text evidence="7">The sequence shown here is derived from an EMBL/GenBank/DDBJ whole genome shotgun (WGS) entry which is preliminary data.</text>
</comment>
<dbReference type="InterPro" id="IPR002794">
    <property type="entry name" value="DUF92_TMEM19"/>
</dbReference>
<feature type="transmembrane region" description="Helical" evidence="6">
    <location>
        <begin position="42"/>
        <end position="68"/>
    </location>
</feature>
<dbReference type="EMBL" id="JBBEUB010000010">
    <property type="protein sequence ID" value="MEJ2905215.1"/>
    <property type="molecule type" value="Genomic_DNA"/>
</dbReference>
<keyword evidence="5 6" id="KW-0472">Membrane</keyword>
<sequence length="241" mass="25534">MSTSSLPVLLVTVILLIAMMGICVWAKKLTFPAALTAGLIGFFVFAGIGETGILMLVTFFILGVSATAHKKQLKAKYHPEILDNNGRNAGQVFANGGVAGLTGILAIVDHHHSDLYVLMAAASLASALADTLSSELGMVYGRRFYNILTFKREANGLDGVVSLEGTLIGTCGASVIGLIYAGFDKMSLIVIGAGILGNLTDSILGATFERKNYMSNDVVNFLNTLVASLLAIMVYYIFNFP</sequence>
<keyword evidence="3 6" id="KW-0812">Transmembrane</keyword>
<feature type="transmembrane region" description="Helical" evidence="6">
    <location>
        <begin position="186"/>
        <end position="206"/>
    </location>
</feature>
<feature type="transmembrane region" description="Helical" evidence="6">
    <location>
        <begin position="161"/>
        <end position="180"/>
    </location>
</feature>